<dbReference type="AlphaFoldDB" id="A0A4Q7Z8W2"/>
<dbReference type="OrthoDB" id="1110708at2"/>
<evidence type="ECO:0000256" key="9">
    <source>
        <dbReference type="SAM" id="MobiDB-lite"/>
    </source>
</evidence>
<dbReference type="PROSITE" id="PS51257">
    <property type="entry name" value="PROKAR_LIPOPROTEIN"/>
    <property type="match status" value="1"/>
</dbReference>
<evidence type="ECO:0000256" key="6">
    <source>
        <dbReference type="ARBA" id="ARBA00023136"/>
    </source>
</evidence>
<dbReference type="PANTHER" id="PTHR41164">
    <property type="entry name" value="CURLI PRODUCTION ASSEMBLY/TRANSPORT COMPONENT CSGG"/>
    <property type="match status" value="1"/>
</dbReference>
<evidence type="ECO:0000256" key="3">
    <source>
        <dbReference type="ARBA" id="ARBA00014028"/>
    </source>
</evidence>
<gene>
    <name evidence="10" type="ORF">EV700_1343</name>
</gene>
<keyword evidence="6" id="KW-0472">Membrane</keyword>
<evidence type="ECO:0000256" key="1">
    <source>
        <dbReference type="ARBA" id="ARBA00003989"/>
    </source>
</evidence>
<proteinExistence type="inferred from homology"/>
<dbReference type="GO" id="GO:0030288">
    <property type="term" value="C:outer membrane-bounded periplasmic space"/>
    <property type="evidence" value="ECO:0007669"/>
    <property type="project" value="InterPro"/>
</dbReference>
<evidence type="ECO:0000256" key="4">
    <source>
        <dbReference type="ARBA" id="ARBA00022475"/>
    </source>
</evidence>
<keyword evidence="5" id="KW-0732">Signal</keyword>
<accession>A0A4Q7Z8W2</accession>
<reference evidence="10 11" key="1">
    <citation type="submission" date="2019-02" db="EMBL/GenBank/DDBJ databases">
        <title>Genomic Encyclopedia of Type Strains, Phase IV (KMG-IV): sequencing the most valuable type-strain genomes for metagenomic binning, comparative biology and taxonomic classification.</title>
        <authorList>
            <person name="Goeker M."/>
        </authorList>
    </citation>
    <scope>NUCLEOTIDE SEQUENCE [LARGE SCALE GENOMIC DNA]</scope>
    <source>
        <strain evidence="10 11">DSM 105135</strain>
    </source>
</reference>
<evidence type="ECO:0000313" key="11">
    <source>
        <dbReference type="Proteomes" id="UP000292423"/>
    </source>
</evidence>
<evidence type="ECO:0000256" key="7">
    <source>
        <dbReference type="ARBA" id="ARBA00023139"/>
    </source>
</evidence>
<sequence>MRIPSGSRLLTLALAIGLLSGCNVVNTRPVGTFGAAELAPQTNLTRDLLSLPLPRGKIVTAVYGFKDQTGQYKASPESNFSTAVTQGGASMLVKALRDSKWFIPVERENLQDVITERKIVRALDSDTGEGRGGVKLPSLTGAKLLIEGAVIGYDSNTKTGGLGVKYLGISGANQYRADQVTVNLRAVDINSGQILHSVSTTKTVYSVQLTSGIYKFVSYKSLLEAEVGMTMNEPAQVAVQEAIEAAVVNLIAEGIDNRSWMLANETDRNLPILQRYRQDRLHHSEPENPLAVARNSTDNPSARLAPATVSDGDSAFDGQPLAGSRPITVPRAPTSKNKKSQPAATPLTPAFGFDE</sequence>
<evidence type="ECO:0000256" key="2">
    <source>
        <dbReference type="ARBA" id="ARBA00008899"/>
    </source>
</evidence>
<keyword evidence="8" id="KW-0449">Lipoprotein</keyword>
<evidence type="ECO:0000313" key="10">
    <source>
        <dbReference type="EMBL" id="RZU46957.1"/>
    </source>
</evidence>
<dbReference type="Proteomes" id="UP000292423">
    <property type="component" value="Unassembled WGS sequence"/>
</dbReference>
<keyword evidence="11" id="KW-1185">Reference proteome</keyword>
<dbReference type="EMBL" id="SHKX01000011">
    <property type="protein sequence ID" value="RZU46957.1"/>
    <property type="molecule type" value="Genomic_DNA"/>
</dbReference>
<dbReference type="InterPro" id="IPR005534">
    <property type="entry name" value="Curli_assmbl/transp-comp_CsgG"/>
</dbReference>
<dbReference type="Pfam" id="PF03783">
    <property type="entry name" value="CsgG"/>
    <property type="match status" value="1"/>
</dbReference>
<evidence type="ECO:0000256" key="8">
    <source>
        <dbReference type="ARBA" id="ARBA00023288"/>
    </source>
</evidence>
<dbReference type="PANTHER" id="PTHR41164:SF1">
    <property type="entry name" value="CURLI PRODUCTION ASSEMBLY_TRANSPORT COMPONENT CSGG"/>
    <property type="match status" value="1"/>
</dbReference>
<comment type="caution">
    <text evidence="10">The sequence shown here is derived from an EMBL/GenBank/DDBJ whole genome shotgun (WGS) entry which is preliminary data.</text>
</comment>
<name>A0A4Q7Z8W2_9GAMM</name>
<dbReference type="Gene3D" id="3.40.50.10610">
    <property type="entry name" value="ABC-type transport auxiliary lipoprotein component"/>
    <property type="match status" value="2"/>
</dbReference>
<comment type="similarity">
    <text evidence="2">Belongs to the CsgG family.</text>
</comment>
<feature type="region of interest" description="Disordered" evidence="9">
    <location>
        <begin position="283"/>
        <end position="355"/>
    </location>
</feature>
<keyword evidence="4" id="KW-1003">Cell membrane</keyword>
<dbReference type="RefSeq" id="WP_130412034.1">
    <property type="nucleotide sequence ID" value="NZ_SHKX01000011.1"/>
</dbReference>
<comment type="function">
    <text evidence="1">May be involved in the biogenesis of curli organelles.</text>
</comment>
<organism evidence="10 11">
    <name type="scientific">Fluviicoccus keumensis</name>
    <dbReference type="NCBI Taxonomy" id="1435465"/>
    <lineage>
        <taxon>Bacteria</taxon>
        <taxon>Pseudomonadati</taxon>
        <taxon>Pseudomonadota</taxon>
        <taxon>Gammaproteobacteria</taxon>
        <taxon>Moraxellales</taxon>
        <taxon>Moraxellaceae</taxon>
        <taxon>Fluviicoccus</taxon>
    </lineage>
</organism>
<evidence type="ECO:0000256" key="5">
    <source>
        <dbReference type="ARBA" id="ARBA00022729"/>
    </source>
</evidence>
<protein>
    <recommendedName>
        <fullName evidence="3">Curli production assembly/transport component CsgG</fullName>
    </recommendedName>
</protein>
<keyword evidence="7" id="KW-0564">Palmitate</keyword>